<evidence type="ECO:0000256" key="5">
    <source>
        <dbReference type="ARBA" id="ARBA00023180"/>
    </source>
</evidence>
<sequence length="176" mass="19266">MSKCPDAQYCLSELVLPTMVQVSDKVNFTLSYIGTPTENDGIECKHGPAECMGNIIELCAVHLYPDAKVHLGFTNCLTEDYPDIPDSELVEECALEFGIDKAKLNDCASQDNGAFGLSLLRESVKRSAEANVTKSCTIRVNEELYCIRDGGEWKDCSKGADVDTLVTTIDGLYQNP</sequence>
<dbReference type="OMA" id="GPTECIG"/>
<keyword evidence="4" id="KW-0732">Signal</keyword>
<name>M7SDB4_EUTLA</name>
<dbReference type="OrthoDB" id="958254at2759"/>
<dbReference type="Pfam" id="PF03227">
    <property type="entry name" value="GILT"/>
    <property type="match status" value="1"/>
</dbReference>
<dbReference type="InterPro" id="IPR004911">
    <property type="entry name" value="Interferon-induced_GILT"/>
</dbReference>
<comment type="similarity">
    <text evidence="2">Belongs to the GILT family.</text>
</comment>
<evidence type="ECO:0000313" key="6">
    <source>
        <dbReference type="EMBL" id="EMR62168.1"/>
    </source>
</evidence>
<dbReference type="HOGENOM" id="CLU_072148_2_0_1"/>
<accession>M7SDB4</accession>
<dbReference type="EMBL" id="KB707486">
    <property type="protein sequence ID" value="EMR62168.1"/>
    <property type="molecule type" value="Genomic_DNA"/>
</dbReference>
<gene>
    <name evidence="6" type="ORF">UCREL1_10901</name>
</gene>
<keyword evidence="7" id="KW-1185">Reference proteome</keyword>
<dbReference type="KEGG" id="ela:UCREL1_10901"/>
<comment type="subcellular location">
    <subcellularLocation>
        <location evidence="1">Secreted</location>
    </subcellularLocation>
</comment>
<evidence type="ECO:0000256" key="2">
    <source>
        <dbReference type="ARBA" id="ARBA00005679"/>
    </source>
</evidence>
<dbReference type="GO" id="GO:0005576">
    <property type="term" value="C:extracellular region"/>
    <property type="evidence" value="ECO:0007669"/>
    <property type="project" value="UniProtKB-SubCell"/>
</dbReference>
<organism evidence="6 7">
    <name type="scientific">Eutypa lata (strain UCR-EL1)</name>
    <name type="common">Grapevine dieback disease fungus</name>
    <name type="synonym">Eutypa armeniacae</name>
    <dbReference type="NCBI Taxonomy" id="1287681"/>
    <lineage>
        <taxon>Eukaryota</taxon>
        <taxon>Fungi</taxon>
        <taxon>Dikarya</taxon>
        <taxon>Ascomycota</taxon>
        <taxon>Pezizomycotina</taxon>
        <taxon>Sordariomycetes</taxon>
        <taxon>Xylariomycetidae</taxon>
        <taxon>Xylariales</taxon>
        <taxon>Diatrypaceae</taxon>
        <taxon>Eutypa</taxon>
    </lineage>
</organism>
<dbReference type="GO" id="GO:0016671">
    <property type="term" value="F:oxidoreductase activity, acting on a sulfur group of donors, disulfide as acceptor"/>
    <property type="evidence" value="ECO:0007669"/>
    <property type="project" value="InterPro"/>
</dbReference>
<dbReference type="eggNOG" id="ENOG502S45F">
    <property type="taxonomic scope" value="Eukaryota"/>
</dbReference>
<dbReference type="PANTHER" id="PTHR13234:SF8">
    <property type="entry name" value="GAMMA-INTERFERON-INDUCIBLE LYSOSOMAL THIOL REDUCTASE"/>
    <property type="match status" value="1"/>
</dbReference>
<evidence type="ECO:0000313" key="7">
    <source>
        <dbReference type="Proteomes" id="UP000012174"/>
    </source>
</evidence>
<proteinExistence type="inferred from homology"/>
<keyword evidence="3" id="KW-0964">Secreted</keyword>
<evidence type="ECO:0000256" key="1">
    <source>
        <dbReference type="ARBA" id="ARBA00004613"/>
    </source>
</evidence>
<dbReference type="AlphaFoldDB" id="M7SDB4"/>
<protein>
    <submittedName>
        <fullName evidence="6">Putative gamma interferon inducible lysosomal thiol reductase gilt protein</fullName>
    </submittedName>
</protein>
<dbReference type="Proteomes" id="UP000012174">
    <property type="component" value="Unassembled WGS sequence"/>
</dbReference>
<dbReference type="PANTHER" id="PTHR13234">
    <property type="entry name" value="GAMMA-INTERFERON INDUCIBLE LYSOSOMAL THIOL REDUCTASE GILT"/>
    <property type="match status" value="1"/>
</dbReference>
<reference evidence="7" key="1">
    <citation type="journal article" date="2013" name="Genome Announc.">
        <title>Draft genome sequence of the grapevine dieback fungus Eutypa lata UCR-EL1.</title>
        <authorList>
            <person name="Blanco-Ulate B."/>
            <person name="Rolshausen P.E."/>
            <person name="Cantu D."/>
        </authorList>
    </citation>
    <scope>NUCLEOTIDE SEQUENCE [LARGE SCALE GENOMIC DNA]</scope>
    <source>
        <strain evidence="7">UCR-EL1</strain>
    </source>
</reference>
<keyword evidence="5" id="KW-0325">Glycoprotein</keyword>
<evidence type="ECO:0000256" key="3">
    <source>
        <dbReference type="ARBA" id="ARBA00022525"/>
    </source>
</evidence>
<evidence type="ECO:0000256" key="4">
    <source>
        <dbReference type="ARBA" id="ARBA00022729"/>
    </source>
</evidence>